<keyword evidence="7 11" id="KW-0472">Membrane</keyword>
<evidence type="ECO:0000256" key="11">
    <source>
        <dbReference type="SAM" id="Phobius"/>
    </source>
</evidence>
<evidence type="ECO:0000256" key="7">
    <source>
        <dbReference type="ARBA" id="ARBA00023136"/>
    </source>
</evidence>
<dbReference type="AlphaFoldDB" id="A0A0B2V517"/>
<dbReference type="PANTHER" id="PTHR11040:SF211">
    <property type="entry name" value="ZINC TRANSPORTER ZIP11"/>
    <property type="match status" value="1"/>
</dbReference>
<feature type="transmembrane region" description="Helical" evidence="11">
    <location>
        <begin position="299"/>
        <end position="318"/>
    </location>
</feature>
<keyword evidence="13" id="KW-1185">Reference proteome</keyword>
<evidence type="ECO:0000256" key="5">
    <source>
        <dbReference type="ARBA" id="ARBA00022833"/>
    </source>
</evidence>
<dbReference type="OMA" id="MIFVVIE"/>
<organism evidence="12 13">
    <name type="scientific">Toxocara canis</name>
    <name type="common">Canine roundworm</name>
    <dbReference type="NCBI Taxonomy" id="6265"/>
    <lineage>
        <taxon>Eukaryota</taxon>
        <taxon>Metazoa</taxon>
        <taxon>Ecdysozoa</taxon>
        <taxon>Nematoda</taxon>
        <taxon>Chromadorea</taxon>
        <taxon>Rhabditida</taxon>
        <taxon>Spirurina</taxon>
        <taxon>Ascaridomorpha</taxon>
        <taxon>Ascaridoidea</taxon>
        <taxon>Toxocaridae</taxon>
        <taxon>Toxocara</taxon>
    </lineage>
</organism>
<evidence type="ECO:0000256" key="10">
    <source>
        <dbReference type="ARBA" id="ARBA00042973"/>
    </source>
</evidence>
<keyword evidence="6 11" id="KW-1133">Transmembrane helix</keyword>
<feature type="transmembrane region" description="Helical" evidence="11">
    <location>
        <begin position="64"/>
        <end position="85"/>
    </location>
</feature>
<name>A0A0B2V517_TOXCA</name>
<dbReference type="InterPro" id="IPR003689">
    <property type="entry name" value="ZIP"/>
</dbReference>
<evidence type="ECO:0000256" key="1">
    <source>
        <dbReference type="ARBA" id="ARBA00004651"/>
    </source>
</evidence>
<feature type="transmembrane region" description="Helical" evidence="11">
    <location>
        <begin position="97"/>
        <end position="118"/>
    </location>
</feature>
<feature type="transmembrane region" description="Helical" evidence="11">
    <location>
        <begin position="354"/>
        <end position="372"/>
    </location>
</feature>
<gene>
    <name evidence="12" type="primary">SLC39A11</name>
    <name evidence="12" type="ORF">Tcan_11494</name>
</gene>
<keyword evidence="4 11" id="KW-0812">Transmembrane</keyword>
<dbReference type="STRING" id="6265.A0A0B2V517"/>
<accession>A0A0B2V517</accession>
<comment type="similarity">
    <text evidence="2">Belongs to the ZIP transporter (TC 2.A.5) family.</text>
</comment>
<dbReference type="Proteomes" id="UP000031036">
    <property type="component" value="Unassembled WGS sequence"/>
</dbReference>
<dbReference type="PANTHER" id="PTHR11040">
    <property type="entry name" value="ZINC/IRON TRANSPORTER"/>
    <property type="match status" value="1"/>
</dbReference>
<sequence length="373" mass="38646">MPPPPSSAARLQQSTTSAVAQGGQKMIRGRDPVLQALIASLFTWAVTALGAAVVFFLPPHSKKLLDVSLGFAAGVMTAASFWSLLAPAIEISETNMGSLAFIPVAVGFAVGSAFVHLADRIMPECVLAEMSVVDLLSDDPTVSVVRCGTRNETKGTANEEERSMIAGNNARKLSKDCLPVPELPTPCADGDSTDIVTTTISLTEPGARATEKEKALVAAISWRRILLLIIAVTVHNIPEGLAVGVAFGSIGKAAKATFESAFNLALGIGLQNFPEGLAVSLPLAAFGHSKFKSFIYGQLSGMVEPIAALGGAAAVILMEPLLPYALSFAAGAMIYVVVDDIIPEAQRNGNGKLASVGAVVGFLVMMCLDVGLG</sequence>
<evidence type="ECO:0000313" key="13">
    <source>
        <dbReference type="Proteomes" id="UP000031036"/>
    </source>
</evidence>
<comment type="caution">
    <text evidence="12">The sequence shown here is derived from an EMBL/GenBank/DDBJ whole genome shotgun (WGS) entry which is preliminary data.</text>
</comment>
<keyword evidence="5" id="KW-0862">Zinc</keyword>
<feature type="transmembrane region" description="Helical" evidence="11">
    <location>
        <begin position="324"/>
        <end position="342"/>
    </location>
</feature>
<evidence type="ECO:0000256" key="9">
    <source>
        <dbReference type="ARBA" id="ARBA00042540"/>
    </source>
</evidence>
<keyword evidence="3" id="KW-1003">Cell membrane</keyword>
<reference evidence="12 13" key="1">
    <citation type="submission" date="2014-11" db="EMBL/GenBank/DDBJ databases">
        <title>Genetic blueprint of the zoonotic pathogen Toxocara canis.</title>
        <authorList>
            <person name="Zhu X.-Q."/>
            <person name="Korhonen P.K."/>
            <person name="Cai H."/>
            <person name="Young N.D."/>
            <person name="Nejsum P."/>
            <person name="von Samson-Himmelstjerna G."/>
            <person name="Boag P.R."/>
            <person name="Tan P."/>
            <person name="Li Q."/>
            <person name="Min J."/>
            <person name="Yang Y."/>
            <person name="Wang X."/>
            <person name="Fang X."/>
            <person name="Hall R.S."/>
            <person name="Hofmann A."/>
            <person name="Sternberg P.W."/>
            <person name="Jex A.R."/>
            <person name="Gasser R.B."/>
        </authorList>
    </citation>
    <scope>NUCLEOTIDE SEQUENCE [LARGE SCALE GENOMIC DNA]</scope>
    <source>
        <strain evidence="12">PN_DK_2014</strain>
    </source>
</reference>
<evidence type="ECO:0000313" key="12">
    <source>
        <dbReference type="EMBL" id="KHN76579.1"/>
    </source>
</evidence>
<evidence type="ECO:0000256" key="8">
    <source>
        <dbReference type="ARBA" id="ARBA00040593"/>
    </source>
</evidence>
<dbReference type="EMBL" id="JPKZ01002486">
    <property type="protein sequence ID" value="KHN76579.1"/>
    <property type="molecule type" value="Genomic_DNA"/>
</dbReference>
<feature type="transmembrane region" description="Helical" evidence="11">
    <location>
        <begin position="33"/>
        <end position="57"/>
    </location>
</feature>
<dbReference type="Pfam" id="PF02535">
    <property type="entry name" value="Zip"/>
    <property type="match status" value="1"/>
</dbReference>
<evidence type="ECO:0000256" key="4">
    <source>
        <dbReference type="ARBA" id="ARBA00022692"/>
    </source>
</evidence>
<evidence type="ECO:0000256" key="6">
    <source>
        <dbReference type="ARBA" id="ARBA00022989"/>
    </source>
</evidence>
<evidence type="ECO:0000256" key="3">
    <source>
        <dbReference type="ARBA" id="ARBA00022475"/>
    </source>
</evidence>
<dbReference type="GO" id="GO:0005385">
    <property type="term" value="F:zinc ion transmembrane transporter activity"/>
    <property type="evidence" value="ECO:0007669"/>
    <property type="project" value="TreeGrafter"/>
</dbReference>
<evidence type="ECO:0000256" key="2">
    <source>
        <dbReference type="ARBA" id="ARBA00006939"/>
    </source>
</evidence>
<protein>
    <recommendedName>
        <fullName evidence="8">Zinc transporter ZIP11</fullName>
    </recommendedName>
    <alternativeName>
        <fullName evidence="9">Solute carrier family 39 member 11</fullName>
    </alternativeName>
    <alternativeName>
        <fullName evidence="10">Zrt- and Irt-like protein 11</fullName>
    </alternativeName>
</protein>
<dbReference type="OrthoDB" id="262547at2759"/>
<dbReference type="GO" id="GO:0005886">
    <property type="term" value="C:plasma membrane"/>
    <property type="evidence" value="ECO:0007669"/>
    <property type="project" value="UniProtKB-SubCell"/>
</dbReference>
<proteinExistence type="inferred from homology"/>
<comment type="subcellular location">
    <subcellularLocation>
        <location evidence="1">Cell membrane</location>
        <topology evidence="1">Multi-pass membrane protein</topology>
    </subcellularLocation>
</comment>